<evidence type="ECO:0000313" key="2">
    <source>
        <dbReference type="Proteomes" id="UP000233256"/>
    </source>
</evidence>
<sequence length="217" mass="24983">MKTKIDLQNWNRREHFDFFNSFEEPFFGLCSEIDCTEMVHNAKTSGQSLFLRYLHASMKAINSIPEFRRRIEGDSVFEYSCVHASVTIGREDHTFGYCFLPWFEDYDDFAKAAEKPVSIVRNGSGLGLDPANQRNDVIHCSSIPWVSFTGFRHARKLSFPDSVPKIIFGRTHETQPDSRQIMLPVSLDAHHGLADGYHAGLFFQRFQEFSLCSAMQR</sequence>
<dbReference type="PANTHER" id="PTHR38474">
    <property type="entry name" value="SLR0299 PROTEIN"/>
    <property type="match status" value="1"/>
</dbReference>
<dbReference type="Pfam" id="PF00302">
    <property type="entry name" value="CAT"/>
    <property type="match status" value="1"/>
</dbReference>
<protein>
    <submittedName>
        <fullName evidence="1">Chloramphenicol acetyltransferase</fullName>
    </submittedName>
</protein>
<accession>A0A2N1PIX9</accession>
<reference evidence="1 2" key="1">
    <citation type="journal article" date="2017" name="ISME J.">
        <title>Potential for microbial H2 and metal transformations associated with novel bacteria and archaea in deep terrestrial subsurface sediments.</title>
        <authorList>
            <person name="Hernsdorf A.W."/>
            <person name="Amano Y."/>
            <person name="Miyakawa K."/>
            <person name="Ise K."/>
            <person name="Suzuki Y."/>
            <person name="Anantharaman K."/>
            <person name="Probst A."/>
            <person name="Burstein D."/>
            <person name="Thomas B.C."/>
            <person name="Banfield J.F."/>
        </authorList>
    </citation>
    <scope>NUCLEOTIDE SEQUENCE [LARGE SCALE GENOMIC DNA]</scope>
    <source>
        <strain evidence="1">HGW-Wallbacteria-1</strain>
    </source>
</reference>
<dbReference type="EMBL" id="PGXC01000055">
    <property type="protein sequence ID" value="PKK88266.1"/>
    <property type="molecule type" value="Genomic_DNA"/>
</dbReference>
<dbReference type="Gene3D" id="3.30.559.10">
    <property type="entry name" value="Chloramphenicol acetyltransferase-like domain"/>
    <property type="match status" value="1"/>
</dbReference>
<dbReference type="PANTHER" id="PTHR38474:SF1">
    <property type="entry name" value="SLR0299 PROTEIN"/>
    <property type="match status" value="1"/>
</dbReference>
<dbReference type="AlphaFoldDB" id="A0A2N1PIX9"/>
<evidence type="ECO:0000313" key="1">
    <source>
        <dbReference type="EMBL" id="PKK88266.1"/>
    </source>
</evidence>
<dbReference type="SUPFAM" id="SSF52777">
    <property type="entry name" value="CoA-dependent acyltransferases"/>
    <property type="match status" value="1"/>
</dbReference>
<dbReference type="Proteomes" id="UP000233256">
    <property type="component" value="Unassembled WGS sequence"/>
</dbReference>
<proteinExistence type="predicted"/>
<dbReference type="GO" id="GO:0008811">
    <property type="term" value="F:chloramphenicol O-acetyltransferase activity"/>
    <property type="evidence" value="ECO:0007669"/>
    <property type="project" value="InterPro"/>
</dbReference>
<dbReference type="InterPro" id="IPR023213">
    <property type="entry name" value="CAT-like_dom_sf"/>
</dbReference>
<dbReference type="SMART" id="SM01059">
    <property type="entry name" value="CAT"/>
    <property type="match status" value="1"/>
</dbReference>
<dbReference type="InterPro" id="IPR001707">
    <property type="entry name" value="Cmp_AcTrfase"/>
</dbReference>
<comment type="caution">
    <text evidence="1">The sequence shown here is derived from an EMBL/GenBank/DDBJ whole genome shotgun (WGS) entry which is preliminary data.</text>
</comment>
<gene>
    <name evidence="1" type="ORF">CVV64_19540</name>
</gene>
<name>A0A2N1PIX9_9BACT</name>
<organism evidence="1 2">
    <name type="scientific">Candidatus Wallbacteria bacterium HGW-Wallbacteria-1</name>
    <dbReference type="NCBI Taxonomy" id="2013854"/>
    <lineage>
        <taxon>Bacteria</taxon>
        <taxon>Candidatus Walliibacteriota</taxon>
    </lineage>
</organism>
<keyword evidence="1" id="KW-0808">Transferase</keyword>